<keyword evidence="5" id="KW-0804">Transcription</keyword>
<evidence type="ECO:0000313" key="8">
    <source>
        <dbReference type="Proteomes" id="UP000295554"/>
    </source>
</evidence>
<dbReference type="Pfam" id="PF00126">
    <property type="entry name" value="HTH_1"/>
    <property type="match status" value="1"/>
</dbReference>
<organism evidence="7 8">
    <name type="scientific">Seongchinamella unica</name>
    <dbReference type="NCBI Taxonomy" id="2547392"/>
    <lineage>
        <taxon>Bacteria</taxon>
        <taxon>Pseudomonadati</taxon>
        <taxon>Pseudomonadota</taxon>
        <taxon>Gammaproteobacteria</taxon>
        <taxon>Cellvibrionales</taxon>
        <taxon>Halieaceae</taxon>
        <taxon>Seongchinamella</taxon>
    </lineage>
</organism>
<reference evidence="7 8" key="1">
    <citation type="submission" date="2019-03" db="EMBL/GenBank/DDBJ databases">
        <title>Seongchinamella monodicae gen. nov., sp. nov., a novel member of the Gammaproteobacteria isolated from a tidal mudflat of beach.</title>
        <authorList>
            <person name="Yang H.G."/>
            <person name="Kang J.W."/>
            <person name="Lee S.D."/>
        </authorList>
    </citation>
    <scope>NUCLEOTIDE SEQUENCE [LARGE SCALE GENOMIC DNA]</scope>
    <source>
        <strain evidence="7 8">GH4-78</strain>
    </source>
</reference>
<dbReference type="PRINTS" id="PR00039">
    <property type="entry name" value="HTHLYSR"/>
</dbReference>
<accession>A0A4R5LWB1</accession>
<evidence type="ECO:0000256" key="5">
    <source>
        <dbReference type="ARBA" id="ARBA00023163"/>
    </source>
</evidence>
<comment type="caution">
    <text evidence="7">The sequence shown here is derived from an EMBL/GenBank/DDBJ whole genome shotgun (WGS) entry which is preliminary data.</text>
</comment>
<evidence type="ECO:0000256" key="4">
    <source>
        <dbReference type="ARBA" id="ARBA00023159"/>
    </source>
</evidence>
<evidence type="ECO:0000259" key="6">
    <source>
        <dbReference type="PROSITE" id="PS50931"/>
    </source>
</evidence>
<dbReference type="FunFam" id="1.10.10.10:FF:000001">
    <property type="entry name" value="LysR family transcriptional regulator"/>
    <property type="match status" value="1"/>
</dbReference>
<dbReference type="CDD" id="cd08411">
    <property type="entry name" value="PBP2_OxyR"/>
    <property type="match status" value="1"/>
</dbReference>
<dbReference type="PANTHER" id="PTHR30346">
    <property type="entry name" value="TRANSCRIPTIONAL DUAL REGULATOR HCAR-RELATED"/>
    <property type="match status" value="1"/>
</dbReference>
<keyword evidence="4" id="KW-0010">Activator</keyword>
<dbReference type="PANTHER" id="PTHR30346:SF26">
    <property type="entry name" value="HYDROGEN PEROXIDE-INDUCIBLE GENES ACTIVATOR"/>
    <property type="match status" value="1"/>
</dbReference>
<dbReference type="InterPro" id="IPR036390">
    <property type="entry name" value="WH_DNA-bd_sf"/>
</dbReference>
<proteinExistence type="inferred from homology"/>
<dbReference type="OrthoDB" id="9775392at2"/>
<dbReference type="Gene3D" id="3.40.190.10">
    <property type="entry name" value="Periplasmic binding protein-like II"/>
    <property type="match status" value="2"/>
</dbReference>
<sequence length="299" mass="32820">MTLTELRYLVALSEAGHFRKAADACNVSQPTLSIAIKKLEEELGISLFERARHKVSPTPIGERIVDQARTVLQEINNLVNLAEQGKDPLGSVLSVGAIYTVGPYLFPRLVPRIRKLAPGMPMYIEESYTADLRVKLSSGALDAIFIALPFTEPEVVTRPLFDEPFMVLMQKDHPLAGDREIEPAALAEHRVLLMGEGHCFRDQVLEACPGLQESIAAHNARDQAVVEGSSLETLKHMVASGMGITVLPESAASVASYGEQDLVLRPFTDPTPHRTIALAWRVTYPRHQAIDVLAEALKD</sequence>
<evidence type="ECO:0000313" key="7">
    <source>
        <dbReference type="EMBL" id="TDG15711.1"/>
    </source>
</evidence>
<dbReference type="GO" id="GO:0032993">
    <property type="term" value="C:protein-DNA complex"/>
    <property type="evidence" value="ECO:0007669"/>
    <property type="project" value="TreeGrafter"/>
</dbReference>
<dbReference type="SUPFAM" id="SSF46785">
    <property type="entry name" value="Winged helix' DNA-binding domain"/>
    <property type="match status" value="1"/>
</dbReference>
<dbReference type="InterPro" id="IPR036388">
    <property type="entry name" value="WH-like_DNA-bd_sf"/>
</dbReference>
<protein>
    <submittedName>
        <fullName evidence="7">Hydrogen peroxide-inducible genes activator</fullName>
    </submittedName>
</protein>
<dbReference type="SUPFAM" id="SSF53850">
    <property type="entry name" value="Periplasmic binding protein-like II"/>
    <property type="match status" value="1"/>
</dbReference>
<gene>
    <name evidence="7" type="ORF">E2F43_05665</name>
</gene>
<dbReference type="AlphaFoldDB" id="A0A4R5LWB1"/>
<evidence type="ECO:0000256" key="3">
    <source>
        <dbReference type="ARBA" id="ARBA00023125"/>
    </source>
</evidence>
<dbReference type="GO" id="GO:0003700">
    <property type="term" value="F:DNA-binding transcription factor activity"/>
    <property type="evidence" value="ECO:0007669"/>
    <property type="project" value="InterPro"/>
</dbReference>
<keyword evidence="3" id="KW-0238">DNA-binding</keyword>
<dbReference type="Proteomes" id="UP000295554">
    <property type="component" value="Unassembled WGS sequence"/>
</dbReference>
<keyword evidence="8" id="KW-1185">Reference proteome</keyword>
<evidence type="ECO:0000256" key="2">
    <source>
        <dbReference type="ARBA" id="ARBA00023015"/>
    </source>
</evidence>
<name>A0A4R5LWB1_9GAMM</name>
<comment type="similarity">
    <text evidence="1">Belongs to the LysR transcriptional regulatory family.</text>
</comment>
<dbReference type="Gene3D" id="1.10.10.10">
    <property type="entry name" value="Winged helix-like DNA-binding domain superfamily/Winged helix DNA-binding domain"/>
    <property type="match status" value="1"/>
</dbReference>
<dbReference type="EMBL" id="SMSE01000001">
    <property type="protein sequence ID" value="TDG15711.1"/>
    <property type="molecule type" value="Genomic_DNA"/>
</dbReference>
<dbReference type="InterPro" id="IPR000847">
    <property type="entry name" value="LysR_HTH_N"/>
</dbReference>
<evidence type="ECO:0000256" key="1">
    <source>
        <dbReference type="ARBA" id="ARBA00009437"/>
    </source>
</evidence>
<dbReference type="PROSITE" id="PS50931">
    <property type="entry name" value="HTH_LYSR"/>
    <property type="match status" value="1"/>
</dbReference>
<dbReference type="RefSeq" id="WP_133210435.1">
    <property type="nucleotide sequence ID" value="NZ_SMSE01000001.1"/>
</dbReference>
<dbReference type="GO" id="GO:0003677">
    <property type="term" value="F:DNA binding"/>
    <property type="evidence" value="ECO:0007669"/>
    <property type="project" value="UniProtKB-KW"/>
</dbReference>
<dbReference type="InterPro" id="IPR005119">
    <property type="entry name" value="LysR_subst-bd"/>
</dbReference>
<dbReference type="Pfam" id="PF03466">
    <property type="entry name" value="LysR_substrate"/>
    <property type="match status" value="1"/>
</dbReference>
<feature type="domain" description="HTH lysR-type" evidence="6">
    <location>
        <begin position="1"/>
        <end position="58"/>
    </location>
</feature>
<keyword evidence="2" id="KW-0805">Transcription regulation</keyword>